<dbReference type="GO" id="GO:0016646">
    <property type="term" value="F:oxidoreductase activity, acting on the CH-NH group of donors, NAD or NADP as acceptor"/>
    <property type="evidence" value="ECO:0007669"/>
    <property type="project" value="UniProtKB-ARBA"/>
</dbReference>
<feature type="domain" description="Flavin reductase like" evidence="2">
    <location>
        <begin position="22"/>
        <end position="164"/>
    </location>
</feature>
<gene>
    <name evidence="3" type="ORF">SAMN02745220_04286</name>
</gene>
<protein>
    <submittedName>
        <fullName evidence="3">NADH-FMN oxidoreductase RutF, flavin reductase (DIM6/NTAB) family</fullName>
    </submittedName>
</protein>
<dbReference type="OrthoDB" id="9792436at2"/>
<dbReference type="AlphaFoldDB" id="A0A1M7YH60"/>
<comment type="similarity">
    <text evidence="1">Belongs to the flavoredoxin family.</text>
</comment>
<organism evidence="3 4">
    <name type="scientific">Desulfopila aestuarii DSM 18488</name>
    <dbReference type="NCBI Taxonomy" id="1121416"/>
    <lineage>
        <taxon>Bacteria</taxon>
        <taxon>Pseudomonadati</taxon>
        <taxon>Thermodesulfobacteriota</taxon>
        <taxon>Desulfobulbia</taxon>
        <taxon>Desulfobulbales</taxon>
        <taxon>Desulfocapsaceae</taxon>
        <taxon>Desulfopila</taxon>
    </lineage>
</organism>
<dbReference type="STRING" id="1121416.SAMN02745220_04286"/>
<evidence type="ECO:0000313" key="4">
    <source>
        <dbReference type="Proteomes" id="UP000184603"/>
    </source>
</evidence>
<dbReference type="InterPro" id="IPR002563">
    <property type="entry name" value="Flavin_Rdtase-like_dom"/>
</dbReference>
<reference evidence="3 4" key="1">
    <citation type="submission" date="2016-12" db="EMBL/GenBank/DDBJ databases">
        <authorList>
            <person name="Song W.-J."/>
            <person name="Kurnit D.M."/>
        </authorList>
    </citation>
    <scope>NUCLEOTIDE SEQUENCE [LARGE SCALE GENOMIC DNA]</scope>
    <source>
        <strain evidence="3 4">DSM 18488</strain>
    </source>
</reference>
<dbReference type="Pfam" id="PF01613">
    <property type="entry name" value="Flavin_Reduct"/>
    <property type="match status" value="1"/>
</dbReference>
<dbReference type="GO" id="GO:0010181">
    <property type="term" value="F:FMN binding"/>
    <property type="evidence" value="ECO:0007669"/>
    <property type="project" value="InterPro"/>
</dbReference>
<evidence type="ECO:0000259" key="2">
    <source>
        <dbReference type="Pfam" id="PF01613"/>
    </source>
</evidence>
<proteinExistence type="inferred from homology"/>
<dbReference type="RefSeq" id="WP_073615738.1">
    <property type="nucleotide sequence ID" value="NZ_FRFE01000030.1"/>
</dbReference>
<accession>A0A1M7YH60</accession>
<dbReference type="InterPro" id="IPR052174">
    <property type="entry name" value="Flavoredoxin"/>
</dbReference>
<evidence type="ECO:0000256" key="1">
    <source>
        <dbReference type="ARBA" id="ARBA00038054"/>
    </source>
</evidence>
<evidence type="ECO:0000313" key="3">
    <source>
        <dbReference type="EMBL" id="SHO51933.1"/>
    </source>
</evidence>
<name>A0A1M7YH60_9BACT</name>
<sequence>MNSRAYLENADEVMAKIAKGAFLTVKAGDAVNTMTIGWATIGIIWQRQVFMVAVRDSRHTFQLLEKTDNFTVSIPSDSTCKDAVAFCGTRSGRDCDKFKECNLRQKPAEHVESPIIDIPGIHYECKIIYKSAMDSALMDGALDKLYPQKDYHTLYFGEILACYESE</sequence>
<dbReference type="InterPro" id="IPR012349">
    <property type="entry name" value="Split_barrel_FMN-bd"/>
</dbReference>
<dbReference type="PANTHER" id="PTHR43567:SF5">
    <property type="entry name" value="HYPOTHETICAL CYTOSOLIC PROTEIN"/>
    <property type="match status" value="1"/>
</dbReference>
<dbReference type="PANTHER" id="PTHR43567">
    <property type="entry name" value="FLAVOREDOXIN-RELATED-RELATED"/>
    <property type="match status" value="1"/>
</dbReference>
<dbReference type="Gene3D" id="2.30.110.10">
    <property type="entry name" value="Electron Transport, Fmn-binding Protein, Chain A"/>
    <property type="match status" value="1"/>
</dbReference>
<dbReference type="EMBL" id="FRFE01000030">
    <property type="protein sequence ID" value="SHO51933.1"/>
    <property type="molecule type" value="Genomic_DNA"/>
</dbReference>
<dbReference type="Proteomes" id="UP000184603">
    <property type="component" value="Unassembled WGS sequence"/>
</dbReference>
<dbReference type="SUPFAM" id="SSF50475">
    <property type="entry name" value="FMN-binding split barrel"/>
    <property type="match status" value="1"/>
</dbReference>
<keyword evidence="4" id="KW-1185">Reference proteome</keyword>